<protein>
    <recommendedName>
        <fullName evidence="2">EF-hand domain-containing protein</fullName>
    </recommendedName>
</protein>
<dbReference type="GO" id="GO:0005509">
    <property type="term" value="F:calcium ion binding"/>
    <property type="evidence" value="ECO:0007669"/>
    <property type="project" value="InterPro"/>
</dbReference>
<dbReference type="PROSITE" id="PS50222">
    <property type="entry name" value="EF_HAND_2"/>
    <property type="match status" value="1"/>
</dbReference>
<feature type="domain" description="EF-hand" evidence="2">
    <location>
        <begin position="85"/>
        <end position="120"/>
    </location>
</feature>
<dbReference type="AlphaFoldDB" id="A0A7S1IJW7"/>
<name>A0A7S1IJW7_9EUGL</name>
<organism evidence="3">
    <name type="scientific">Eutreptiella gymnastica</name>
    <dbReference type="NCBI Taxonomy" id="73025"/>
    <lineage>
        <taxon>Eukaryota</taxon>
        <taxon>Discoba</taxon>
        <taxon>Euglenozoa</taxon>
        <taxon>Euglenida</taxon>
        <taxon>Spirocuta</taxon>
        <taxon>Euglenophyceae</taxon>
        <taxon>Eutreptiales</taxon>
        <taxon>Eutreptiaceae</taxon>
        <taxon>Eutreptiella</taxon>
    </lineage>
</organism>
<dbReference type="InterPro" id="IPR011992">
    <property type="entry name" value="EF-hand-dom_pair"/>
</dbReference>
<evidence type="ECO:0000256" key="1">
    <source>
        <dbReference type="SAM" id="MobiDB-lite"/>
    </source>
</evidence>
<gene>
    <name evidence="3" type="ORF">EGYM00392_LOCUS25667</name>
</gene>
<sequence length="232" mass="24287">MEDYMRDRRNFNPVFAVAAASYATGAAASIGFSPTSTLSSVSSSEVSDFVADFRQAYNNLRHVREPGKLTKDELGDILFLLDQDPSEDAVNDMFVDVDVEGKGVVDFEAFLCIVGSRIRDPPHASAHPVINNSPPGSASRSTRKASCSNPHERAVAAAQAAGGGPQHPPTASGGPVAGAGPPGWLTRPESSASGNSWHQDSGTGKGSSAGSSSRKGKAQILWWGFQDLADTL</sequence>
<dbReference type="Gene3D" id="1.10.238.10">
    <property type="entry name" value="EF-hand"/>
    <property type="match status" value="1"/>
</dbReference>
<proteinExistence type="predicted"/>
<feature type="region of interest" description="Disordered" evidence="1">
    <location>
        <begin position="122"/>
        <end position="219"/>
    </location>
</feature>
<dbReference type="CDD" id="cd00051">
    <property type="entry name" value="EFh"/>
    <property type="match status" value="1"/>
</dbReference>
<feature type="compositionally biased region" description="Polar residues" evidence="1">
    <location>
        <begin position="188"/>
        <end position="200"/>
    </location>
</feature>
<evidence type="ECO:0000259" key="2">
    <source>
        <dbReference type="PROSITE" id="PS50222"/>
    </source>
</evidence>
<reference evidence="3" key="1">
    <citation type="submission" date="2021-01" db="EMBL/GenBank/DDBJ databases">
        <authorList>
            <person name="Corre E."/>
            <person name="Pelletier E."/>
            <person name="Niang G."/>
            <person name="Scheremetjew M."/>
            <person name="Finn R."/>
            <person name="Kale V."/>
            <person name="Holt S."/>
            <person name="Cochrane G."/>
            <person name="Meng A."/>
            <person name="Brown T."/>
            <person name="Cohen L."/>
        </authorList>
    </citation>
    <scope>NUCLEOTIDE SEQUENCE</scope>
    <source>
        <strain evidence="3">NIES-381</strain>
    </source>
</reference>
<dbReference type="SUPFAM" id="SSF47473">
    <property type="entry name" value="EF-hand"/>
    <property type="match status" value="1"/>
</dbReference>
<evidence type="ECO:0000313" key="3">
    <source>
        <dbReference type="EMBL" id="CAD9014561.1"/>
    </source>
</evidence>
<accession>A0A7S1IJW7</accession>
<dbReference type="EMBL" id="HBGA01068687">
    <property type="protein sequence ID" value="CAD9014561.1"/>
    <property type="molecule type" value="Transcribed_RNA"/>
</dbReference>
<dbReference type="InterPro" id="IPR002048">
    <property type="entry name" value="EF_hand_dom"/>
</dbReference>
<feature type="compositionally biased region" description="Polar residues" evidence="1">
    <location>
        <begin position="130"/>
        <end position="149"/>
    </location>
</feature>